<organism evidence="1 2">
    <name type="scientific">Cavenderia fasciculata</name>
    <name type="common">Slime mold</name>
    <name type="synonym">Dictyostelium fasciculatum</name>
    <dbReference type="NCBI Taxonomy" id="261658"/>
    <lineage>
        <taxon>Eukaryota</taxon>
        <taxon>Amoebozoa</taxon>
        <taxon>Evosea</taxon>
        <taxon>Eumycetozoa</taxon>
        <taxon>Dictyostelia</taxon>
        <taxon>Acytosteliales</taxon>
        <taxon>Cavenderiaceae</taxon>
        <taxon>Cavenderia</taxon>
    </lineage>
</organism>
<dbReference type="EMBL" id="GL883008">
    <property type="protein sequence ID" value="EGG23437.1"/>
    <property type="molecule type" value="Genomic_DNA"/>
</dbReference>
<dbReference type="AlphaFoldDB" id="F4PLL5"/>
<evidence type="ECO:0000313" key="1">
    <source>
        <dbReference type="EMBL" id="EGG23437.1"/>
    </source>
</evidence>
<dbReference type="Proteomes" id="UP000007797">
    <property type="component" value="Unassembled WGS sequence"/>
</dbReference>
<accession>F4PLL5</accession>
<protein>
    <submittedName>
        <fullName evidence="1">Uncharacterized protein</fullName>
    </submittedName>
</protein>
<evidence type="ECO:0000313" key="2">
    <source>
        <dbReference type="Proteomes" id="UP000007797"/>
    </source>
</evidence>
<proteinExistence type="predicted"/>
<reference evidence="2" key="1">
    <citation type="journal article" date="2011" name="Genome Res.">
        <title>Phylogeny-wide analysis of social amoeba genomes highlights ancient origins for complex intercellular communication.</title>
        <authorList>
            <person name="Heidel A.J."/>
            <person name="Lawal H.M."/>
            <person name="Felder M."/>
            <person name="Schilde C."/>
            <person name="Helps N.R."/>
            <person name="Tunggal B."/>
            <person name="Rivero F."/>
            <person name="John U."/>
            <person name="Schleicher M."/>
            <person name="Eichinger L."/>
            <person name="Platzer M."/>
            <person name="Noegel A.A."/>
            <person name="Schaap P."/>
            <person name="Gloeckner G."/>
        </authorList>
    </citation>
    <scope>NUCLEOTIDE SEQUENCE [LARGE SCALE GENOMIC DNA]</scope>
    <source>
        <strain evidence="2">SH3</strain>
    </source>
</reference>
<dbReference type="GeneID" id="14875001"/>
<gene>
    <name evidence="1" type="ORF">DFA_05569</name>
</gene>
<dbReference type="KEGG" id="dfa:DFA_05569"/>
<sequence length="336" mass="35950">MSLADLNQQSVGYIIVAITQVSIILAEPGLYGLGVPSVNWSNPSDTYFGVFNNGSFNQILDLSNGEYNGFANGSDPSCSVNNMFYVFVMQGYGINELIQIDTDKVTYSQVASNVLSEQTIESLYCVGSGPSSSALPLFIAVQSPPNSNTGILISSNNAGTGGDKVLYKSNPNRQLLASAYDSTAGIVYIFYNNTATNTNGVTVYSMVAGQSQDSVMPRLPANFVILDTVYSPFDNNIYGIASIDAAQQTYRFFVFNPQGGIGINIIKASYTLPQVGSLGTPNIKLDVSGPNVYAALTLTLSGLRYDTIILDFDLETYQITDSSNSYNICAFSAVNA</sequence>
<keyword evidence="2" id="KW-1185">Reference proteome</keyword>
<dbReference type="RefSeq" id="XP_004361288.1">
    <property type="nucleotide sequence ID" value="XM_004361231.1"/>
</dbReference>
<name>F4PLL5_CACFS</name>